<keyword evidence="3" id="KW-1185">Reference proteome</keyword>
<sequence length="265" mass="31513">MNNSKYFTNTAKCILTLFLSILSLTIESTAKANTVNPLNYIKSPKLEYVVIPRKNINKKFDKFDFIYDLKKSNPLQYSIYILYQLKQKEYISKNNHDHYIQTNSKNNNQLMLQEIHEAAVSELLGNRIQFIYSDYISINDLLKHITYFKDIEDIKTLYASNNIFIDFLPKEAENIYYAKELKSLNKIISNFQIRIINEILYSKYNLTNESYDNLMQYFPDKANKFLDRITDLTKLFKELSKDKSRKNKNELYNILKEISKEAEKF</sequence>
<dbReference type="AlphaFoldDB" id="A0A833JCZ2"/>
<feature type="chain" id="PRO_5032271132" evidence="1">
    <location>
        <begin position="33"/>
        <end position="265"/>
    </location>
</feature>
<evidence type="ECO:0000313" key="2">
    <source>
        <dbReference type="EMBL" id="KAB8031001.1"/>
    </source>
</evidence>
<dbReference type="Proteomes" id="UP000442694">
    <property type="component" value="Unassembled WGS sequence"/>
</dbReference>
<name>A0A833JCZ2_9BACT</name>
<evidence type="ECO:0000313" key="3">
    <source>
        <dbReference type="Proteomes" id="UP000442694"/>
    </source>
</evidence>
<comment type="caution">
    <text evidence="2">The sequence shown here is derived from an EMBL/GenBank/DDBJ whole genome shotgun (WGS) entry which is preliminary data.</text>
</comment>
<evidence type="ECO:0000256" key="1">
    <source>
        <dbReference type="SAM" id="SignalP"/>
    </source>
</evidence>
<accession>A0A833JCZ2</accession>
<proteinExistence type="predicted"/>
<protein>
    <submittedName>
        <fullName evidence="2">Uncharacterized protein</fullName>
    </submittedName>
</protein>
<gene>
    <name evidence="2" type="ORF">GCL57_08520</name>
</gene>
<dbReference type="RefSeq" id="WP_152212927.1">
    <property type="nucleotide sequence ID" value="NZ_WFLN01000006.1"/>
</dbReference>
<organism evidence="2 3">
    <name type="scientific">Fluviispira multicolorata</name>
    <dbReference type="NCBI Taxonomy" id="2654512"/>
    <lineage>
        <taxon>Bacteria</taxon>
        <taxon>Pseudomonadati</taxon>
        <taxon>Bdellovibrionota</taxon>
        <taxon>Oligoflexia</taxon>
        <taxon>Silvanigrellales</taxon>
        <taxon>Silvanigrellaceae</taxon>
        <taxon>Fluviispira</taxon>
    </lineage>
</organism>
<feature type="signal peptide" evidence="1">
    <location>
        <begin position="1"/>
        <end position="32"/>
    </location>
</feature>
<dbReference type="EMBL" id="WFLN01000006">
    <property type="protein sequence ID" value="KAB8031001.1"/>
    <property type="molecule type" value="Genomic_DNA"/>
</dbReference>
<reference evidence="2 3" key="1">
    <citation type="submission" date="2019-10" db="EMBL/GenBank/DDBJ databases">
        <title>New genus of Silvanigrellaceae.</title>
        <authorList>
            <person name="Pitt A."/>
            <person name="Hahn M.W."/>
        </authorList>
    </citation>
    <scope>NUCLEOTIDE SEQUENCE [LARGE SCALE GENOMIC DNA]</scope>
    <source>
        <strain evidence="2 3">33A1-SZDP</strain>
    </source>
</reference>
<keyword evidence="1" id="KW-0732">Signal</keyword>